<organism evidence="8 9">
    <name type="scientific">Ciona intestinalis</name>
    <name type="common">Transparent sea squirt</name>
    <name type="synonym">Ascidia intestinalis</name>
    <dbReference type="NCBI Taxonomy" id="7719"/>
    <lineage>
        <taxon>Eukaryota</taxon>
        <taxon>Metazoa</taxon>
        <taxon>Chordata</taxon>
        <taxon>Tunicata</taxon>
        <taxon>Ascidiacea</taxon>
        <taxon>Phlebobranchia</taxon>
        <taxon>Cionidae</taxon>
        <taxon>Ciona</taxon>
    </lineage>
</organism>
<dbReference type="GO" id="GO:0005634">
    <property type="term" value="C:nucleus"/>
    <property type="evidence" value="ECO:0007669"/>
    <property type="project" value="UniProtKB-SubCell"/>
</dbReference>
<dbReference type="InterPro" id="IPR032453">
    <property type="entry name" value="PKNOX/Meis_N"/>
</dbReference>
<feature type="compositionally biased region" description="Polar residues" evidence="6">
    <location>
        <begin position="1"/>
        <end position="20"/>
    </location>
</feature>
<dbReference type="FunFam" id="1.10.10.60:FF:000004">
    <property type="entry name" value="Meis2 homeobox isoform 2c"/>
    <property type="match status" value="1"/>
</dbReference>
<evidence type="ECO:0000256" key="5">
    <source>
        <dbReference type="PROSITE-ProRule" id="PRU00108"/>
    </source>
</evidence>
<evidence type="ECO:0000256" key="6">
    <source>
        <dbReference type="SAM" id="MobiDB-lite"/>
    </source>
</evidence>
<keyword evidence="2 5" id="KW-0238">DNA-binding</keyword>
<comment type="subcellular location">
    <subcellularLocation>
        <location evidence="5">Nucleus</location>
    </subcellularLocation>
</comment>
<proteinExistence type="inferred from homology"/>
<dbReference type="Pfam" id="PF16493">
    <property type="entry name" value="Meis_PKNOX_N"/>
    <property type="match status" value="1"/>
</dbReference>
<evidence type="ECO:0000313" key="9">
    <source>
        <dbReference type="Proteomes" id="UP000008144"/>
    </source>
</evidence>
<dbReference type="InterPro" id="IPR009057">
    <property type="entry name" value="Homeodomain-like_sf"/>
</dbReference>
<dbReference type="InterPro" id="IPR050224">
    <property type="entry name" value="TALE_homeobox"/>
</dbReference>
<keyword evidence="9" id="KW-1185">Reference proteome</keyword>
<reference evidence="8" key="4">
    <citation type="submission" date="2025-09" db="UniProtKB">
        <authorList>
            <consortium name="Ensembl"/>
        </authorList>
    </citation>
    <scope>IDENTIFICATION</scope>
</reference>
<feature type="compositionally biased region" description="Polar residues" evidence="6">
    <location>
        <begin position="368"/>
        <end position="393"/>
    </location>
</feature>
<dbReference type="SUPFAM" id="SSF46689">
    <property type="entry name" value="Homeodomain-like"/>
    <property type="match status" value="1"/>
</dbReference>
<dbReference type="Gene3D" id="1.10.10.60">
    <property type="entry name" value="Homeodomain-like"/>
    <property type="match status" value="1"/>
</dbReference>
<evidence type="ECO:0000256" key="4">
    <source>
        <dbReference type="ARBA" id="ARBA00023242"/>
    </source>
</evidence>
<dbReference type="GO" id="GO:0003677">
    <property type="term" value="F:DNA binding"/>
    <property type="evidence" value="ECO:0007669"/>
    <property type="project" value="UniProtKB-UniRule"/>
</dbReference>
<dbReference type="Proteomes" id="UP000008144">
    <property type="component" value="Chromosome 11"/>
</dbReference>
<dbReference type="GeneTree" id="ENSGT00940000170693"/>
<dbReference type="PROSITE" id="PS50071">
    <property type="entry name" value="HOMEOBOX_2"/>
    <property type="match status" value="1"/>
</dbReference>
<dbReference type="Pfam" id="PF05920">
    <property type="entry name" value="Homeobox_KN"/>
    <property type="match status" value="1"/>
</dbReference>
<dbReference type="HOGENOM" id="CLU_023139_0_1_1"/>
<feature type="compositionally biased region" description="Polar residues" evidence="6">
    <location>
        <begin position="401"/>
        <end position="412"/>
    </location>
</feature>
<reference evidence="8" key="2">
    <citation type="journal article" date="2008" name="Genome Biol.">
        <title>Improved genome assembly and evidence-based global gene model set for the chordate Ciona intestinalis: new insight into intron and operon populations.</title>
        <authorList>
            <person name="Satou Y."/>
            <person name="Mineta K."/>
            <person name="Ogasawara M."/>
            <person name="Sasakura Y."/>
            <person name="Shoguchi E."/>
            <person name="Ueno K."/>
            <person name="Yamada L."/>
            <person name="Matsumoto J."/>
            <person name="Wasserscheid J."/>
            <person name="Dewar K."/>
            <person name="Wiley G.B."/>
            <person name="Macmil S.L."/>
            <person name="Roe B.A."/>
            <person name="Zeller R.W."/>
            <person name="Hastings K.E."/>
            <person name="Lemaire P."/>
            <person name="Lindquist E."/>
            <person name="Endo T."/>
            <person name="Hotta K."/>
            <person name="Inaba K."/>
        </authorList>
    </citation>
    <scope>NUCLEOTIDE SEQUENCE [LARGE SCALE GENOMIC DNA]</scope>
    <source>
        <strain evidence="8">wild type</strain>
    </source>
</reference>
<dbReference type="PANTHER" id="PTHR11850">
    <property type="entry name" value="HOMEOBOX PROTEIN TRANSCRIPTION FACTORS"/>
    <property type="match status" value="1"/>
</dbReference>
<feature type="domain" description="Homeobox" evidence="7">
    <location>
        <begin position="250"/>
        <end position="313"/>
    </location>
</feature>
<reference evidence="9" key="1">
    <citation type="journal article" date="2002" name="Science">
        <title>The draft genome of Ciona intestinalis: insights into chordate and vertebrate origins.</title>
        <authorList>
            <person name="Dehal P."/>
            <person name="Satou Y."/>
            <person name="Campbell R.K."/>
            <person name="Chapman J."/>
            <person name="Degnan B."/>
            <person name="De Tomaso A."/>
            <person name="Davidson B."/>
            <person name="Di Gregorio A."/>
            <person name="Gelpke M."/>
            <person name="Goodstein D.M."/>
            <person name="Harafuji N."/>
            <person name="Hastings K.E."/>
            <person name="Ho I."/>
            <person name="Hotta K."/>
            <person name="Huang W."/>
            <person name="Kawashima T."/>
            <person name="Lemaire P."/>
            <person name="Martinez D."/>
            <person name="Meinertzhagen I.A."/>
            <person name="Necula S."/>
            <person name="Nonaka M."/>
            <person name="Putnam N."/>
            <person name="Rash S."/>
            <person name="Saiga H."/>
            <person name="Satake M."/>
            <person name="Terry A."/>
            <person name="Yamada L."/>
            <person name="Wang H.G."/>
            <person name="Awazu S."/>
            <person name="Azumi K."/>
            <person name="Boore J."/>
            <person name="Branno M."/>
            <person name="Chin-Bow S."/>
            <person name="DeSantis R."/>
            <person name="Doyle S."/>
            <person name="Francino P."/>
            <person name="Keys D.N."/>
            <person name="Haga S."/>
            <person name="Hayashi H."/>
            <person name="Hino K."/>
            <person name="Imai K.S."/>
            <person name="Inaba K."/>
            <person name="Kano S."/>
            <person name="Kobayashi K."/>
            <person name="Kobayashi M."/>
            <person name="Lee B.I."/>
            <person name="Makabe K.W."/>
            <person name="Manohar C."/>
            <person name="Matassi G."/>
            <person name="Medina M."/>
            <person name="Mochizuki Y."/>
            <person name="Mount S."/>
            <person name="Morishita T."/>
            <person name="Miura S."/>
            <person name="Nakayama A."/>
            <person name="Nishizaka S."/>
            <person name="Nomoto H."/>
            <person name="Ohta F."/>
            <person name="Oishi K."/>
            <person name="Rigoutsos I."/>
            <person name="Sano M."/>
            <person name="Sasaki A."/>
            <person name="Sasakura Y."/>
            <person name="Shoguchi E."/>
            <person name="Shin-i T."/>
            <person name="Spagnuolo A."/>
            <person name="Stainier D."/>
            <person name="Suzuki M.M."/>
            <person name="Tassy O."/>
            <person name="Takatori N."/>
            <person name="Tokuoka M."/>
            <person name="Yagi K."/>
            <person name="Yoshizaki F."/>
            <person name="Wada S."/>
            <person name="Zhang C."/>
            <person name="Hyatt P.D."/>
            <person name="Larimer F."/>
            <person name="Detter C."/>
            <person name="Doggett N."/>
            <person name="Glavina T."/>
            <person name="Hawkins T."/>
            <person name="Richardson P."/>
            <person name="Lucas S."/>
            <person name="Kohara Y."/>
            <person name="Levine M."/>
            <person name="Satoh N."/>
            <person name="Rokhsar D.S."/>
        </authorList>
    </citation>
    <scope>NUCLEOTIDE SEQUENCE [LARGE SCALE GENOMIC DNA]</scope>
</reference>
<dbReference type="STRING" id="7719.ENSCINP00000033885"/>
<name>H2XW51_CIOIN</name>
<comment type="similarity">
    <text evidence="1">Belongs to the TALE/MEIS homeobox family.</text>
</comment>
<evidence type="ECO:0000256" key="3">
    <source>
        <dbReference type="ARBA" id="ARBA00023155"/>
    </source>
</evidence>
<dbReference type="SMART" id="SM00389">
    <property type="entry name" value="HOX"/>
    <property type="match status" value="1"/>
</dbReference>
<keyword evidence="4 5" id="KW-0539">Nucleus</keyword>
<feature type="region of interest" description="Disordered" evidence="6">
    <location>
        <begin position="315"/>
        <end position="424"/>
    </location>
</feature>
<evidence type="ECO:0000256" key="2">
    <source>
        <dbReference type="ARBA" id="ARBA00023125"/>
    </source>
</evidence>
<dbReference type="FunCoup" id="H2XW51">
    <property type="interactions" value="29"/>
</dbReference>
<dbReference type="EMBL" id="EAAA01000761">
    <property type="status" value="NOT_ANNOTATED_CDS"/>
    <property type="molecule type" value="Genomic_DNA"/>
</dbReference>
<protein>
    <recommendedName>
        <fullName evidence="7">Homeobox domain-containing protein</fullName>
    </recommendedName>
</protein>
<feature type="compositionally biased region" description="Basic and acidic residues" evidence="6">
    <location>
        <begin position="358"/>
        <end position="367"/>
    </location>
</feature>
<keyword evidence="3 5" id="KW-0371">Homeobox</keyword>
<dbReference type="InterPro" id="IPR008422">
    <property type="entry name" value="KN_HD"/>
</dbReference>
<dbReference type="InterPro" id="IPR001356">
    <property type="entry name" value="HD"/>
</dbReference>
<sequence>MSQDMTQHQYSSECHGQDTGTGVEGLDEAAQLENDKHLIKTHPLFVLLELLFEKCERATRGEDNPTSLSFDDDIQEFVRREDFRMSPIIIDNPEIDNLMIKAIQVLRIHLLELEKVNELCKDFCHRYITCLKGKMHSENLLRTDMTGFVDPNTHSLVAQGNSQCMANTPNANVTVNQQGEIVMQGGLYQQSLSPNSQMLSQSDSGIDGSTPLSQVGVSPPSSQLQMLGTQQLFHLQHQPIPSCGLTDETSGRKTKRGVLPKQATEILRSWLFSHIVHPYPTEDEKRSLATQTNLTLLQVNNWFINARRRILQPMLDASNPDPSTPPAASPKIKKSKPQSARPTERFWPNSLSFNGGQRNEEPKDETSSRMSIERSSCAQQASKNEQSDQTLISDNFHPPTSDHSPPNSNTLGHRSPNHLHHYPHNDLALTSSASLGLSVGNN</sequence>
<evidence type="ECO:0000313" key="8">
    <source>
        <dbReference type="Ensembl" id="ENSCINP00000033885.1"/>
    </source>
</evidence>
<dbReference type="GO" id="GO:0006355">
    <property type="term" value="P:regulation of DNA-templated transcription"/>
    <property type="evidence" value="ECO:0007669"/>
    <property type="project" value="InterPro"/>
</dbReference>
<dbReference type="Ensembl" id="ENSCINT00000030387.1">
    <property type="protein sequence ID" value="ENSCINP00000033885.1"/>
    <property type="gene ID" value="ENSCING00000019064.1"/>
</dbReference>
<dbReference type="OMA" id="WERFINA"/>
<evidence type="ECO:0000256" key="1">
    <source>
        <dbReference type="ARBA" id="ARBA00009661"/>
    </source>
</evidence>
<accession>H2XW51</accession>
<feature type="region of interest" description="Disordered" evidence="6">
    <location>
        <begin position="1"/>
        <end position="22"/>
    </location>
</feature>
<evidence type="ECO:0000259" key="7">
    <source>
        <dbReference type="PROSITE" id="PS50071"/>
    </source>
</evidence>
<feature type="DNA-binding region" description="Homeobox" evidence="5">
    <location>
        <begin position="252"/>
        <end position="314"/>
    </location>
</feature>
<dbReference type="CDD" id="cd00086">
    <property type="entry name" value="homeodomain"/>
    <property type="match status" value="1"/>
</dbReference>
<feature type="compositionally biased region" description="Polar residues" evidence="6">
    <location>
        <begin position="210"/>
        <end position="221"/>
    </location>
</feature>
<reference evidence="8" key="3">
    <citation type="submission" date="2025-08" db="UniProtKB">
        <authorList>
            <consortium name="Ensembl"/>
        </authorList>
    </citation>
    <scope>IDENTIFICATION</scope>
</reference>
<dbReference type="AlphaFoldDB" id="H2XW51"/>
<dbReference type="InParanoid" id="H2XW51"/>
<feature type="region of interest" description="Disordered" evidence="6">
    <location>
        <begin position="198"/>
        <end position="221"/>
    </location>
</feature>